<evidence type="ECO:0000313" key="3">
    <source>
        <dbReference type="Proteomes" id="UP000024635"/>
    </source>
</evidence>
<protein>
    <submittedName>
        <fullName evidence="2">Uncharacterized protein</fullName>
    </submittedName>
</protein>
<accession>A0A016WM26</accession>
<name>A0A016WM26_9BILA</name>
<proteinExistence type="predicted"/>
<gene>
    <name evidence="2" type="primary">Acey_s0600.g486</name>
    <name evidence="2" type="ORF">Y032_0600g486</name>
</gene>
<evidence type="ECO:0000256" key="1">
    <source>
        <dbReference type="SAM" id="SignalP"/>
    </source>
</evidence>
<keyword evidence="1" id="KW-0732">Signal</keyword>
<comment type="caution">
    <text evidence="2">The sequence shown here is derived from an EMBL/GenBank/DDBJ whole genome shotgun (WGS) entry which is preliminary data.</text>
</comment>
<dbReference type="EMBL" id="JARK01000200">
    <property type="protein sequence ID" value="EYC40710.1"/>
    <property type="molecule type" value="Genomic_DNA"/>
</dbReference>
<dbReference type="AlphaFoldDB" id="A0A016WM26"/>
<reference evidence="3" key="1">
    <citation type="journal article" date="2015" name="Nat. Genet.">
        <title>The genome and transcriptome of the zoonotic hookworm Ancylostoma ceylanicum identify infection-specific gene families.</title>
        <authorList>
            <person name="Schwarz E.M."/>
            <person name="Hu Y."/>
            <person name="Antoshechkin I."/>
            <person name="Miller M.M."/>
            <person name="Sternberg P.W."/>
            <person name="Aroian R.V."/>
        </authorList>
    </citation>
    <scope>NUCLEOTIDE SEQUENCE</scope>
    <source>
        <strain evidence="3">HY135</strain>
    </source>
</reference>
<feature type="chain" id="PRO_5001491928" evidence="1">
    <location>
        <begin position="24"/>
        <end position="82"/>
    </location>
</feature>
<feature type="signal peptide" evidence="1">
    <location>
        <begin position="1"/>
        <end position="23"/>
    </location>
</feature>
<keyword evidence="3" id="KW-1185">Reference proteome</keyword>
<dbReference type="OrthoDB" id="5824817at2759"/>
<dbReference type="Proteomes" id="UP000024635">
    <property type="component" value="Unassembled WGS sequence"/>
</dbReference>
<evidence type="ECO:0000313" key="2">
    <source>
        <dbReference type="EMBL" id="EYC40710.1"/>
    </source>
</evidence>
<organism evidence="2 3">
    <name type="scientific">Ancylostoma ceylanicum</name>
    <dbReference type="NCBI Taxonomy" id="53326"/>
    <lineage>
        <taxon>Eukaryota</taxon>
        <taxon>Metazoa</taxon>
        <taxon>Ecdysozoa</taxon>
        <taxon>Nematoda</taxon>
        <taxon>Chromadorea</taxon>
        <taxon>Rhabditida</taxon>
        <taxon>Rhabditina</taxon>
        <taxon>Rhabditomorpha</taxon>
        <taxon>Strongyloidea</taxon>
        <taxon>Ancylostomatidae</taxon>
        <taxon>Ancylostomatinae</taxon>
        <taxon>Ancylostoma</taxon>
    </lineage>
</organism>
<sequence length="82" mass="9576">MRSCACLGLLISCLLLLSSFSHARVIPDSVMQPAKRRMVIRVPFMQNPDSEQLSRIFHTSFTEQKRKKLHDDRSFDIVDTYY</sequence>